<reference evidence="13 14" key="1">
    <citation type="submission" date="2015-07" db="EMBL/GenBank/DDBJ databases">
        <authorList>
            <person name="Noorani M."/>
        </authorList>
    </citation>
    <scope>NUCLEOTIDE SEQUENCE [LARGE SCALE GENOMIC DNA]</scope>
    <source>
        <strain evidence="13 14">CECT 7802</strain>
    </source>
</reference>
<keyword evidence="5 11" id="KW-0479">Metal-binding</keyword>
<dbReference type="RefSeq" id="WP_055081673.1">
    <property type="nucleotide sequence ID" value="NZ_CXSU01000001.1"/>
</dbReference>
<evidence type="ECO:0000256" key="10">
    <source>
        <dbReference type="ARBA" id="ARBA00049231"/>
    </source>
</evidence>
<name>A0A0M6YES5_9RHOB</name>
<keyword evidence="11" id="KW-0077">Bacteriochlorophyll biosynthesis</keyword>
<evidence type="ECO:0000256" key="6">
    <source>
        <dbReference type="ARBA" id="ARBA00022857"/>
    </source>
</evidence>
<keyword evidence="7 11" id="KW-0560">Oxidoreductase</keyword>
<evidence type="ECO:0000256" key="11">
    <source>
        <dbReference type="HAMAP-Rule" id="MF_01840"/>
    </source>
</evidence>
<comment type="pathway">
    <text evidence="11">Porphyrin-containing compound metabolism; bacteriochlorophyll biosynthesis (light-independent).</text>
</comment>
<evidence type="ECO:0000313" key="13">
    <source>
        <dbReference type="EMBL" id="CTQ48023.1"/>
    </source>
</evidence>
<keyword evidence="6 11" id="KW-0521">NADP</keyword>
<dbReference type="GO" id="GO:0005506">
    <property type="term" value="F:iron ion binding"/>
    <property type="evidence" value="ECO:0007669"/>
    <property type="project" value="UniProtKB-UniRule"/>
</dbReference>
<comment type="pathway">
    <text evidence="2">Porphyrin-containing compound metabolism; chlorophyll biosynthesis.</text>
</comment>
<evidence type="ECO:0000259" key="12">
    <source>
        <dbReference type="Pfam" id="PF02915"/>
    </source>
</evidence>
<keyword evidence="4 11" id="KW-0602">Photosynthesis</keyword>
<evidence type="ECO:0000256" key="2">
    <source>
        <dbReference type="ARBA" id="ARBA00005173"/>
    </source>
</evidence>
<dbReference type="GO" id="GO:0036070">
    <property type="term" value="P:light-independent bacteriochlorophyll biosynthetic process"/>
    <property type="evidence" value="ECO:0007669"/>
    <property type="project" value="UniProtKB-UniRule"/>
</dbReference>
<comment type="cofactor">
    <cofactor evidence="1 11">
        <name>Fe cation</name>
        <dbReference type="ChEBI" id="CHEBI:24875"/>
    </cofactor>
</comment>
<keyword evidence="14" id="KW-1185">Reference proteome</keyword>
<dbReference type="PANTHER" id="PTHR31053:SF2">
    <property type="entry name" value="MAGNESIUM-PROTOPORPHYRIN IX MONOMETHYL ESTER [OXIDATIVE] CYCLASE, CHLOROPLASTIC"/>
    <property type="match status" value="1"/>
</dbReference>
<evidence type="ECO:0000256" key="9">
    <source>
        <dbReference type="ARBA" id="ARBA00023171"/>
    </source>
</evidence>
<evidence type="ECO:0000256" key="4">
    <source>
        <dbReference type="ARBA" id="ARBA00022531"/>
    </source>
</evidence>
<dbReference type="NCBIfam" id="NF010172">
    <property type="entry name" value="PRK13654.1"/>
    <property type="match status" value="1"/>
</dbReference>
<dbReference type="InterPro" id="IPR008434">
    <property type="entry name" value="AcsF"/>
</dbReference>
<dbReference type="STRING" id="420998.JDO7802_00017"/>
<evidence type="ECO:0000256" key="8">
    <source>
        <dbReference type="ARBA" id="ARBA00023004"/>
    </source>
</evidence>
<gene>
    <name evidence="11" type="primary">acsF</name>
    <name evidence="13" type="ORF">JDO7802_00017</name>
</gene>
<dbReference type="UniPathway" id="UPA00671"/>
<protein>
    <recommendedName>
        <fullName evidence="11">Aerobic magnesium-protoporphyrin IX monomethyl ester [oxidative] cyclase</fullName>
        <shortName evidence="11">Aerobic Mg-protoporphyrin IX monomethyl ester oxidative cyclase</shortName>
        <ecNumber evidence="11">1.14.13.81</ecNumber>
    </recommendedName>
</protein>
<accession>A0A0M6YES5</accession>
<dbReference type="GO" id="GO:0015979">
    <property type="term" value="P:photosynthesis"/>
    <property type="evidence" value="ECO:0007669"/>
    <property type="project" value="UniProtKB-UniRule"/>
</dbReference>
<dbReference type="EMBL" id="CXSU01000001">
    <property type="protein sequence ID" value="CTQ48023.1"/>
    <property type="molecule type" value="Genomic_DNA"/>
</dbReference>
<feature type="domain" description="Rubrerythrin diiron-binding" evidence="12">
    <location>
        <begin position="110"/>
        <end position="240"/>
    </location>
</feature>
<proteinExistence type="inferred from homology"/>
<sequence length="378" mass="43696">MNKPTHSAFADTAEEAIAAQDAAAERDFADGMTSEMATEVAMQNTLLTPRFYTTDFEEMDAIDVTPVREDWDKLIAQMKSDPNRGHFKKNDDWQVDWEGMEPALRKEFIDFLISSCTAEFSGCVLYKEMKRRGSNDDITTLFQLMARDEARHAGFINDTLREAGIRVNLGFLTQKKKYTYFRPKFIYYATYLSEKIGYARYITIFRHLEEHPDKRFHPIFKWFREWCNDEFSHGEAFALLIKTDPKLTSGVNKLWIKFFLTAVYSTMWVRDHQRPVFHDALGVDVTWYGQEVFRKTSEITKQVYPFTLDIDHPRWLKNLNKMEEASRQIAAAKARGGIEGGVARAGGMAKAAFYFVSTLLIPSIPNEVPESPRMEPAY</sequence>
<dbReference type="Pfam" id="PF02915">
    <property type="entry name" value="Rubrerythrin"/>
    <property type="match status" value="1"/>
</dbReference>
<dbReference type="InterPro" id="IPR003251">
    <property type="entry name" value="Rr_diiron-bd_dom"/>
</dbReference>
<dbReference type="SUPFAM" id="SSF47240">
    <property type="entry name" value="Ferritin-like"/>
    <property type="match status" value="1"/>
</dbReference>
<comment type="similarity">
    <text evidence="3 11">Belongs to the AcsF family.</text>
</comment>
<evidence type="ECO:0000256" key="1">
    <source>
        <dbReference type="ARBA" id="ARBA00001962"/>
    </source>
</evidence>
<dbReference type="GO" id="GO:0048529">
    <property type="term" value="F:magnesium-protoporphyrin IX monomethyl ester (oxidative) cyclase activity"/>
    <property type="evidence" value="ECO:0007669"/>
    <property type="project" value="UniProtKB-UniRule"/>
</dbReference>
<dbReference type="HAMAP" id="MF_01840">
    <property type="entry name" value="AcsF"/>
    <property type="match status" value="1"/>
</dbReference>
<evidence type="ECO:0000256" key="3">
    <source>
        <dbReference type="ARBA" id="ARBA00006550"/>
    </source>
</evidence>
<dbReference type="InterPro" id="IPR009078">
    <property type="entry name" value="Ferritin-like_SF"/>
</dbReference>
<evidence type="ECO:0000256" key="7">
    <source>
        <dbReference type="ARBA" id="ARBA00023002"/>
    </source>
</evidence>
<organism evidence="13 14">
    <name type="scientific">Jannaschia donghaensis</name>
    <dbReference type="NCBI Taxonomy" id="420998"/>
    <lineage>
        <taxon>Bacteria</taxon>
        <taxon>Pseudomonadati</taxon>
        <taxon>Pseudomonadota</taxon>
        <taxon>Alphaproteobacteria</taxon>
        <taxon>Rhodobacterales</taxon>
        <taxon>Roseobacteraceae</taxon>
        <taxon>Jannaschia</taxon>
    </lineage>
</organism>
<dbReference type="PANTHER" id="PTHR31053">
    <property type="entry name" value="MAGNESIUM-PROTOPORPHYRIN IX MONOMETHYL ESTER [OXIDATIVE] CYCLASE, CHLOROPLASTIC"/>
    <property type="match status" value="1"/>
</dbReference>
<dbReference type="OrthoDB" id="141643at2"/>
<keyword evidence="8 11" id="KW-0408">Iron</keyword>
<evidence type="ECO:0000256" key="5">
    <source>
        <dbReference type="ARBA" id="ARBA00022723"/>
    </source>
</evidence>
<dbReference type="NCBIfam" id="TIGR02029">
    <property type="entry name" value="AcsF"/>
    <property type="match status" value="1"/>
</dbReference>
<comment type="function">
    <text evidence="11">Catalyzes the formation of the isocyclic ring in chlorophyll biosynthesis. Mediates the cyclase reaction, which results in the formation of divinylprotochlorophyllide (Pchlide) characteristic of all chlorophylls from magnesium-protoporphyrin IX 13-monomethyl ester (MgPMME).</text>
</comment>
<comment type="catalytic activity">
    <reaction evidence="10 11">
        <text>Mg-protoporphyrin IX 13-monomethyl ester + 3 NADPH + 3 O2 + 2 H(+) = 3,8-divinyl protochlorophyllide a + 3 NADP(+) + 5 H2O</text>
        <dbReference type="Rhea" id="RHEA:33235"/>
        <dbReference type="ChEBI" id="CHEBI:15377"/>
        <dbReference type="ChEBI" id="CHEBI:15378"/>
        <dbReference type="ChEBI" id="CHEBI:15379"/>
        <dbReference type="ChEBI" id="CHEBI:57783"/>
        <dbReference type="ChEBI" id="CHEBI:58349"/>
        <dbReference type="ChEBI" id="CHEBI:58632"/>
        <dbReference type="ChEBI" id="CHEBI:60491"/>
        <dbReference type="EC" id="1.14.13.81"/>
    </reaction>
</comment>
<keyword evidence="9 11" id="KW-0149">Chlorophyll biosynthesis</keyword>
<dbReference type="Proteomes" id="UP000049222">
    <property type="component" value="Unassembled WGS sequence"/>
</dbReference>
<dbReference type="AlphaFoldDB" id="A0A0M6YES5"/>
<dbReference type="EC" id="1.14.13.81" evidence="11"/>
<evidence type="ECO:0000313" key="14">
    <source>
        <dbReference type="Proteomes" id="UP000049222"/>
    </source>
</evidence>
<dbReference type="UniPathway" id="UPA00668"/>